<gene>
    <name evidence="1" type="ORF">NC653_017271</name>
</gene>
<proteinExistence type="predicted"/>
<sequence>MRRSWTTCEATLWIMADSFFKPDSNSSKSFL</sequence>
<comment type="caution">
    <text evidence="1">The sequence shown here is derived from an EMBL/GenBank/DDBJ whole genome shotgun (WGS) entry which is preliminary data.</text>
</comment>
<name>A0AAD6QPY9_9ROSI</name>
<accession>A0AAD6QPY9</accession>
<evidence type="ECO:0000313" key="2">
    <source>
        <dbReference type="Proteomes" id="UP001164929"/>
    </source>
</evidence>
<organism evidence="1 2">
    <name type="scientific">Populus alba x Populus x berolinensis</name>
    <dbReference type="NCBI Taxonomy" id="444605"/>
    <lineage>
        <taxon>Eukaryota</taxon>
        <taxon>Viridiplantae</taxon>
        <taxon>Streptophyta</taxon>
        <taxon>Embryophyta</taxon>
        <taxon>Tracheophyta</taxon>
        <taxon>Spermatophyta</taxon>
        <taxon>Magnoliopsida</taxon>
        <taxon>eudicotyledons</taxon>
        <taxon>Gunneridae</taxon>
        <taxon>Pentapetalae</taxon>
        <taxon>rosids</taxon>
        <taxon>fabids</taxon>
        <taxon>Malpighiales</taxon>
        <taxon>Salicaceae</taxon>
        <taxon>Saliceae</taxon>
        <taxon>Populus</taxon>
    </lineage>
</organism>
<keyword evidence="2" id="KW-1185">Reference proteome</keyword>
<evidence type="ECO:0000313" key="1">
    <source>
        <dbReference type="EMBL" id="KAJ6994391.1"/>
    </source>
</evidence>
<dbReference type="EMBL" id="JAQIZT010000006">
    <property type="protein sequence ID" value="KAJ6994391.1"/>
    <property type="molecule type" value="Genomic_DNA"/>
</dbReference>
<reference evidence="1" key="1">
    <citation type="journal article" date="2023" name="Mol. Ecol. Resour.">
        <title>Chromosome-level genome assembly of a triploid poplar Populus alba 'Berolinensis'.</title>
        <authorList>
            <person name="Chen S."/>
            <person name="Yu Y."/>
            <person name="Wang X."/>
            <person name="Wang S."/>
            <person name="Zhang T."/>
            <person name="Zhou Y."/>
            <person name="He R."/>
            <person name="Meng N."/>
            <person name="Wang Y."/>
            <person name="Liu W."/>
            <person name="Liu Z."/>
            <person name="Liu J."/>
            <person name="Guo Q."/>
            <person name="Huang H."/>
            <person name="Sederoff R.R."/>
            <person name="Wang G."/>
            <person name="Qu G."/>
            <person name="Chen S."/>
        </authorList>
    </citation>
    <scope>NUCLEOTIDE SEQUENCE</scope>
    <source>
        <strain evidence="1">SC-2020</strain>
    </source>
</reference>
<dbReference type="AlphaFoldDB" id="A0AAD6QPY9"/>
<protein>
    <submittedName>
        <fullName evidence="1">Uncharacterized protein</fullName>
    </submittedName>
</protein>
<dbReference type="Proteomes" id="UP001164929">
    <property type="component" value="Chromosome 6"/>
</dbReference>